<dbReference type="OrthoDB" id="4424523at2759"/>
<evidence type="ECO:0000313" key="3">
    <source>
        <dbReference type="Proteomes" id="UP000660729"/>
    </source>
</evidence>
<proteinExistence type="predicted"/>
<gene>
    <name evidence="2" type="ORF">HII31_08022</name>
</gene>
<name>A0A8H6RGT8_9PEZI</name>
<dbReference type="AlphaFoldDB" id="A0A8H6RGT8"/>
<dbReference type="EMBL" id="JABCIY010000168">
    <property type="protein sequence ID" value="KAF7190863.1"/>
    <property type="molecule type" value="Genomic_DNA"/>
</dbReference>
<evidence type="ECO:0000313" key="2">
    <source>
        <dbReference type="EMBL" id="KAF7190863.1"/>
    </source>
</evidence>
<evidence type="ECO:0000256" key="1">
    <source>
        <dbReference type="SAM" id="MobiDB-lite"/>
    </source>
</evidence>
<sequence length="208" mass="23448">MASLPPYDVLLPCEDPGLIAACADETTEADQALENLQRYHDGKPGFVVYRVAYGDDARWAEFVSRFTGLVNDCLKYDVHGPRLSENFLWNIQDNREELEGLSMGATRRTFKRWVKSVNGDISMTRYVACIYVDDEVMDSVLSSKTPLECETATEMMTQPAFAKIIDAHFGDEKEESEVDEDEDTSIDKGKADAESDDENEDLGWMMCV</sequence>
<reference evidence="2" key="1">
    <citation type="submission" date="2020-04" db="EMBL/GenBank/DDBJ databases">
        <title>Draft genome resource of the tomato pathogen Pseudocercospora fuligena.</title>
        <authorList>
            <person name="Zaccaron A."/>
        </authorList>
    </citation>
    <scope>NUCLEOTIDE SEQUENCE</scope>
    <source>
        <strain evidence="2">PF001</strain>
    </source>
</reference>
<feature type="compositionally biased region" description="Acidic residues" evidence="1">
    <location>
        <begin position="172"/>
        <end position="184"/>
    </location>
</feature>
<feature type="region of interest" description="Disordered" evidence="1">
    <location>
        <begin position="171"/>
        <end position="208"/>
    </location>
</feature>
<protein>
    <submittedName>
        <fullName evidence="2">Uncharacterized protein</fullName>
    </submittedName>
</protein>
<accession>A0A8H6RGT8</accession>
<organism evidence="2 3">
    <name type="scientific">Pseudocercospora fuligena</name>
    <dbReference type="NCBI Taxonomy" id="685502"/>
    <lineage>
        <taxon>Eukaryota</taxon>
        <taxon>Fungi</taxon>
        <taxon>Dikarya</taxon>
        <taxon>Ascomycota</taxon>
        <taxon>Pezizomycotina</taxon>
        <taxon>Dothideomycetes</taxon>
        <taxon>Dothideomycetidae</taxon>
        <taxon>Mycosphaerellales</taxon>
        <taxon>Mycosphaerellaceae</taxon>
        <taxon>Pseudocercospora</taxon>
    </lineage>
</organism>
<comment type="caution">
    <text evidence="2">The sequence shown here is derived from an EMBL/GenBank/DDBJ whole genome shotgun (WGS) entry which is preliminary data.</text>
</comment>
<keyword evidence="3" id="KW-1185">Reference proteome</keyword>
<dbReference type="Proteomes" id="UP000660729">
    <property type="component" value="Unassembled WGS sequence"/>
</dbReference>